<organism evidence="1 2">
    <name type="scientific">Confluentibacter flavum</name>
    <dbReference type="NCBI Taxonomy" id="1909700"/>
    <lineage>
        <taxon>Bacteria</taxon>
        <taxon>Pseudomonadati</taxon>
        <taxon>Bacteroidota</taxon>
        <taxon>Flavobacteriia</taxon>
        <taxon>Flavobacteriales</taxon>
        <taxon>Flavobacteriaceae</taxon>
        <taxon>Confluentibacter</taxon>
    </lineage>
</organism>
<dbReference type="EMBL" id="PJEO01000001">
    <property type="protein sequence ID" value="PKQ46996.1"/>
    <property type="molecule type" value="Genomic_DNA"/>
</dbReference>
<protein>
    <recommendedName>
        <fullName evidence="3">DUF4251 domain-containing protein</fullName>
    </recommendedName>
</protein>
<keyword evidence="2" id="KW-1185">Reference proteome</keyword>
<dbReference type="AlphaFoldDB" id="A0A2N3HPV7"/>
<dbReference type="InterPro" id="IPR025347">
    <property type="entry name" value="DUF4251"/>
</dbReference>
<comment type="caution">
    <text evidence="1">The sequence shown here is derived from an EMBL/GenBank/DDBJ whole genome shotgun (WGS) entry which is preliminary data.</text>
</comment>
<evidence type="ECO:0000313" key="2">
    <source>
        <dbReference type="Proteomes" id="UP000233435"/>
    </source>
</evidence>
<evidence type="ECO:0008006" key="3">
    <source>
        <dbReference type="Google" id="ProtNLM"/>
    </source>
</evidence>
<name>A0A2N3HPV7_9FLAO</name>
<accession>A0A2N3HPV7</accession>
<dbReference type="Proteomes" id="UP000233435">
    <property type="component" value="Unassembled WGS sequence"/>
</dbReference>
<dbReference type="OrthoDB" id="1448121at2"/>
<sequence>MQKILLIGTIMMVLVACGSGSPKYGDNTSKVLDNMIENKSFEIISSSAQPLMTAAMQQLGNAGVFVNGSTAGNINLTTNANYLRMKNDSVMADLPFYGERQFGGGYNNASGIEFEGIPNNLQIKKVKDLDYEISFDIHDKNSNTENYQVYIKLFPNLSSSMVIRSTNRSNIQFRGQVRELDSDK</sequence>
<reference evidence="1 2" key="1">
    <citation type="submission" date="2017-12" db="EMBL/GenBank/DDBJ databases">
        <title>Confluentibacter flavum sp. nov., isolated from the saline lake.</title>
        <authorList>
            <person name="Yu L."/>
        </authorList>
    </citation>
    <scope>NUCLEOTIDE SEQUENCE [LARGE SCALE GENOMIC DNA]</scope>
    <source>
        <strain evidence="1 2">3B</strain>
    </source>
</reference>
<evidence type="ECO:0000313" key="1">
    <source>
        <dbReference type="EMBL" id="PKQ46996.1"/>
    </source>
</evidence>
<gene>
    <name evidence="1" type="ORF">CSW08_00060</name>
</gene>
<dbReference type="Pfam" id="PF14059">
    <property type="entry name" value="DUF4251"/>
    <property type="match status" value="1"/>
</dbReference>
<dbReference type="PROSITE" id="PS51257">
    <property type="entry name" value="PROKAR_LIPOPROTEIN"/>
    <property type="match status" value="1"/>
</dbReference>
<dbReference type="RefSeq" id="WP_106657870.1">
    <property type="nucleotide sequence ID" value="NZ_PJEO01000001.1"/>
</dbReference>
<dbReference type="Gene3D" id="2.40.128.410">
    <property type="match status" value="1"/>
</dbReference>
<proteinExistence type="predicted"/>